<feature type="compositionally biased region" description="Low complexity" evidence="4">
    <location>
        <begin position="8"/>
        <end position="19"/>
    </location>
</feature>
<dbReference type="EMBL" id="JBBWWQ010000015">
    <property type="protein sequence ID" value="KAK8928306.1"/>
    <property type="molecule type" value="Genomic_DNA"/>
</dbReference>
<organism evidence="5 6">
    <name type="scientific">Platanthera zijinensis</name>
    <dbReference type="NCBI Taxonomy" id="2320716"/>
    <lineage>
        <taxon>Eukaryota</taxon>
        <taxon>Viridiplantae</taxon>
        <taxon>Streptophyta</taxon>
        <taxon>Embryophyta</taxon>
        <taxon>Tracheophyta</taxon>
        <taxon>Spermatophyta</taxon>
        <taxon>Magnoliopsida</taxon>
        <taxon>Liliopsida</taxon>
        <taxon>Asparagales</taxon>
        <taxon>Orchidaceae</taxon>
        <taxon>Orchidoideae</taxon>
        <taxon>Orchideae</taxon>
        <taxon>Orchidinae</taxon>
        <taxon>Platanthera</taxon>
    </lineage>
</organism>
<dbReference type="Proteomes" id="UP001418222">
    <property type="component" value="Unassembled WGS sequence"/>
</dbReference>
<dbReference type="GO" id="GO:0016746">
    <property type="term" value="F:acyltransferase activity"/>
    <property type="evidence" value="ECO:0007669"/>
    <property type="project" value="UniProtKB-KW"/>
</dbReference>
<name>A0AAP0B4K9_9ASPA</name>
<comment type="caution">
    <text evidence="5">The sequence shown here is derived from an EMBL/GenBank/DDBJ whole genome shotgun (WGS) entry which is preliminary data.</text>
</comment>
<reference evidence="5 6" key="1">
    <citation type="journal article" date="2022" name="Nat. Plants">
        <title>Genomes of leafy and leafless Platanthera orchids illuminate the evolution of mycoheterotrophy.</title>
        <authorList>
            <person name="Li M.H."/>
            <person name="Liu K.W."/>
            <person name="Li Z."/>
            <person name="Lu H.C."/>
            <person name="Ye Q.L."/>
            <person name="Zhang D."/>
            <person name="Wang J.Y."/>
            <person name="Li Y.F."/>
            <person name="Zhong Z.M."/>
            <person name="Liu X."/>
            <person name="Yu X."/>
            <person name="Liu D.K."/>
            <person name="Tu X.D."/>
            <person name="Liu B."/>
            <person name="Hao Y."/>
            <person name="Liao X.Y."/>
            <person name="Jiang Y.T."/>
            <person name="Sun W.H."/>
            <person name="Chen J."/>
            <person name="Chen Y.Q."/>
            <person name="Ai Y."/>
            <person name="Zhai J.W."/>
            <person name="Wu S.S."/>
            <person name="Zhou Z."/>
            <person name="Hsiao Y.Y."/>
            <person name="Wu W.L."/>
            <person name="Chen Y.Y."/>
            <person name="Lin Y.F."/>
            <person name="Hsu J.L."/>
            <person name="Li C.Y."/>
            <person name="Wang Z.W."/>
            <person name="Zhao X."/>
            <person name="Zhong W.Y."/>
            <person name="Ma X.K."/>
            <person name="Ma L."/>
            <person name="Huang J."/>
            <person name="Chen G.Z."/>
            <person name="Huang M.Z."/>
            <person name="Huang L."/>
            <person name="Peng D.H."/>
            <person name="Luo Y.B."/>
            <person name="Zou S.Q."/>
            <person name="Chen S.P."/>
            <person name="Lan S."/>
            <person name="Tsai W.C."/>
            <person name="Van de Peer Y."/>
            <person name="Liu Z.J."/>
        </authorList>
    </citation>
    <scope>NUCLEOTIDE SEQUENCE [LARGE SCALE GENOMIC DNA]</scope>
    <source>
        <strain evidence="5">Lor287</strain>
    </source>
</reference>
<dbReference type="Pfam" id="PF02458">
    <property type="entry name" value="Transferase"/>
    <property type="match status" value="1"/>
</dbReference>
<dbReference type="InterPro" id="IPR023213">
    <property type="entry name" value="CAT-like_dom_sf"/>
</dbReference>
<dbReference type="Gene3D" id="3.30.559.10">
    <property type="entry name" value="Chloramphenicol acetyltransferase-like domain"/>
    <property type="match status" value="2"/>
</dbReference>
<comment type="similarity">
    <text evidence="1">Belongs to the plant acyltransferase family.</text>
</comment>
<accession>A0AAP0B4K9</accession>
<keyword evidence="3 5" id="KW-0012">Acyltransferase</keyword>
<keyword evidence="6" id="KW-1185">Reference proteome</keyword>
<keyword evidence="2" id="KW-0808">Transferase</keyword>
<dbReference type="PANTHER" id="PTHR31623:SF17">
    <property type="entry name" value="F21J9.9"/>
    <property type="match status" value="1"/>
</dbReference>
<protein>
    <submittedName>
        <fullName evidence="5">BAHD acyltransferase</fullName>
    </submittedName>
</protein>
<gene>
    <name evidence="5" type="primary">BAHD1</name>
    <name evidence="5" type="ORF">KSP39_PZI017159</name>
</gene>
<dbReference type="AlphaFoldDB" id="A0AAP0B4K9"/>
<proteinExistence type="inferred from homology"/>
<evidence type="ECO:0000313" key="6">
    <source>
        <dbReference type="Proteomes" id="UP001418222"/>
    </source>
</evidence>
<evidence type="ECO:0000256" key="4">
    <source>
        <dbReference type="SAM" id="MobiDB-lite"/>
    </source>
</evidence>
<evidence type="ECO:0000256" key="3">
    <source>
        <dbReference type="ARBA" id="ARBA00023315"/>
    </source>
</evidence>
<evidence type="ECO:0000256" key="2">
    <source>
        <dbReference type="ARBA" id="ARBA00022679"/>
    </source>
</evidence>
<sequence>MAGVDVVSISSRSTIKPSSATPPHLRTWKLSMIDQLIPNVPIPFILFYSPSPSHPPAAILAHLKLSLSGALTKFYPLAGRLDEPTSTVDCGDQGVEFLEAQAPGVVDLAALLLMNPGTELRGQLVPRACGSTAECPGGALLAVQATVFNCGGVSLGLSISHKIADGVSYISFLQSWADSVTTGGSEVVLESGYFPPLELLLPEQDRRPTERTMQRRFVLDGPQLTALRSANGLYAATTFPTPTRVEAVTGLFWCAIIRAQADLGLAGKGAAHMVNLRKHMAAPATETLLGNFAFPVILTEEEGEDGTWRRLGLKLGKAARELNYESLQAARGQGRLAFAVKSREEMARLPMRCGFSSWCRFPVYEIDFGWGKPAWAAFGGPVVKQSVFIVDRKDDEGVEVWVSLEQEEMERLVRDEELLSHVSLVGSQS</sequence>
<feature type="region of interest" description="Disordered" evidence="4">
    <location>
        <begin position="1"/>
        <end position="20"/>
    </location>
</feature>
<evidence type="ECO:0000256" key="1">
    <source>
        <dbReference type="ARBA" id="ARBA00009861"/>
    </source>
</evidence>
<dbReference type="PANTHER" id="PTHR31623">
    <property type="entry name" value="F21J9.9"/>
    <property type="match status" value="1"/>
</dbReference>
<evidence type="ECO:0000313" key="5">
    <source>
        <dbReference type="EMBL" id="KAK8928306.1"/>
    </source>
</evidence>